<proteinExistence type="predicted"/>
<organism evidence="6 7">
    <name type="scientific">Marinilabilia rubra</name>
    <dbReference type="NCBI Taxonomy" id="2162893"/>
    <lineage>
        <taxon>Bacteria</taxon>
        <taxon>Pseudomonadati</taxon>
        <taxon>Bacteroidota</taxon>
        <taxon>Bacteroidia</taxon>
        <taxon>Marinilabiliales</taxon>
        <taxon>Marinilabiliaceae</taxon>
        <taxon>Marinilabilia</taxon>
    </lineage>
</organism>
<name>A0A2U2BC89_9BACT</name>
<dbReference type="Gene3D" id="3.40.50.1220">
    <property type="entry name" value="TPP-binding domain"/>
    <property type="match status" value="1"/>
</dbReference>
<reference evidence="6 7" key="1">
    <citation type="submission" date="2018-05" db="EMBL/GenBank/DDBJ databases">
        <title>Marinilabilia rubrum sp. nov., isolated from saltern sediment.</title>
        <authorList>
            <person name="Zhang R."/>
        </authorList>
    </citation>
    <scope>NUCLEOTIDE SEQUENCE [LARGE SCALE GENOMIC DNA]</scope>
    <source>
        <strain evidence="6 7">WTE16</strain>
    </source>
</reference>
<dbReference type="InterPro" id="IPR026591">
    <property type="entry name" value="Sirtuin_cat_small_dom_sf"/>
</dbReference>
<dbReference type="InterPro" id="IPR026590">
    <property type="entry name" value="Ssirtuin_cat_dom"/>
</dbReference>
<gene>
    <name evidence="6" type="ORF">DDZ16_03565</name>
</gene>
<feature type="binding site" evidence="4">
    <location>
        <position position="152"/>
    </location>
    <ligand>
        <name>Zn(2+)</name>
        <dbReference type="ChEBI" id="CHEBI:29105"/>
    </ligand>
</feature>
<keyword evidence="2" id="KW-0808">Transferase</keyword>
<accession>A0A2U2BC89</accession>
<comment type="caution">
    <text evidence="6">The sequence shown here is derived from an EMBL/GenBank/DDBJ whole genome shotgun (WGS) entry which is preliminary data.</text>
</comment>
<feature type="binding site" evidence="4">
    <location>
        <position position="131"/>
    </location>
    <ligand>
        <name>Zn(2+)</name>
        <dbReference type="ChEBI" id="CHEBI:29105"/>
    </ligand>
</feature>
<dbReference type="InterPro" id="IPR029035">
    <property type="entry name" value="DHS-like_NAD/FAD-binding_dom"/>
</dbReference>
<evidence type="ECO:0000256" key="3">
    <source>
        <dbReference type="ARBA" id="ARBA00023027"/>
    </source>
</evidence>
<dbReference type="GO" id="GO:0017136">
    <property type="term" value="F:histone deacetylase activity, NAD-dependent"/>
    <property type="evidence" value="ECO:0007669"/>
    <property type="project" value="TreeGrafter"/>
</dbReference>
<dbReference type="EMBL" id="QEWP01000002">
    <property type="protein sequence ID" value="PWE00684.1"/>
    <property type="molecule type" value="Genomic_DNA"/>
</dbReference>
<dbReference type="EC" id="2.3.1.286" evidence="1"/>
<feature type="active site" description="Proton acceptor" evidence="4">
    <location>
        <position position="120"/>
    </location>
</feature>
<dbReference type="PANTHER" id="PTHR11085">
    <property type="entry name" value="NAD-DEPENDENT PROTEIN DEACYLASE SIRTUIN-5, MITOCHONDRIAL-RELATED"/>
    <property type="match status" value="1"/>
</dbReference>
<dbReference type="Gene3D" id="3.30.1600.10">
    <property type="entry name" value="SIR2/SIRT2 'Small Domain"/>
    <property type="match status" value="1"/>
</dbReference>
<dbReference type="InterPro" id="IPR050134">
    <property type="entry name" value="NAD-dep_sirtuin_deacylases"/>
</dbReference>
<dbReference type="GO" id="GO:0046872">
    <property type="term" value="F:metal ion binding"/>
    <property type="evidence" value="ECO:0007669"/>
    <property type="project" value="UniProtKB-KW"/>
</dbReference>
<evidence type="ECO:0000313" key="7">
    <source>
        <dbReference type="Proteomes" id="UP000244956"/>
    </source>
</evidence>
<sequence>MRESQLEKAVNILRNSKCTIAFTGAGISVESGIPPFRGENGIWAKYDPEVLDLDFFHENPLESWKVIREIFYDFFGVAKPNDAHKVLGRLEQKGLLECVITQNIDNLHQEGGNTVVYEFHGNSKKMECTACNYHFPSVEVDFNKLPVTCPKCGGLVKPAFIFFGESIPPEAYQGSLEAARKADVCMIIGSLGEVMPAAMVPWEAKRNGATIIEINPKPTNFTGPLSDIHLVAKASEALLALEQKL</sequence>
<evidence type="ECO:0000256" key="4">
    <source>
        <dbReference type="PROSITE-ProRule" id="PRU00236"/>
    </source>
</evidence>
<dbReference type="OrthoDB" id="9800582at2"/>
<dbReference type="NCBIfam" id="NF001753">
    <property type="entry name" value="PRK00481.1-3"/>
    <property type="match status" value="1"/>
</dbReference>
<keyword evidence="3" id="KW-0520">NAD</keyword>
<dbReference type="PROSITE" id="PS50305">
    <property type="entry name" value="SIRTUIN"/>
    <property type="match status" value="1"/>
</dbReference>
<dbReference type="PANTHER" id="PTHR11085:SF10">
    <property type="entry name" value="NAD-DEPENDENT PROTEIN DEACYLASE SIRTUIN-5, MITOCHONDRIAL-RELATED"/>
    <property type="match status" value="1"/>
</dbReference>
<evidence type="ECO:0000256" key="2">
    <source>
        <dbReference type="ARBA" id="ARBA00022679"/>
    </source>
</evidence>
<dbReference type="RefSeq" id="WP_109263056.1">
    <property type="nucleotide sequence ID" value="NZ_QEWP01000002.1"/>
</dbReference>
<dbReference type="Pfam" id="PF02146">
    <property type="entry name" value="SIR2"/>
    <property type="match status" value="1"/>
</dbReference>
<dbReference type="InterPro" id="IPR003000">
    <property type="entry name" value="Sirtuin"/>
</dbReference>
<dbReference type="GO" id="GO:0070403">
    <property type="term" value="F:NAD+ binding"/>
    <property type="evidence" value="ECO:0007669"/>
    <property type="project" value="InterPro"/>
</dbReference>
<dbReference type="CDD" id="cd01407">
    <property type="entry name" value="SIR2-fam"/>
    <property type="match status" value="1"/>
</dbReference>
<evidence type="ECO:0000256" key="1">
    <source>
        <dbReference type="ARBA" id="ARBA00012928"/>
    </source>
</evidence>
<feature type="domain" description="Deacetylase sirtuin-type" evidence="5">
    <location>
        <begin position="1"/>
        <end position="245"/>
    </location>
</feature>
<dbReference type="AlphaFoldDB" id="A0A2U2BC89"/>
<feature type="binding site" evidence="4">
    <location>
        <position position="128"/>
    </location>
    <ligand>
        <name>Zn(2+)</name>
        <dbReference type="ChEBI" id="CHEBI:29105"/>
    </ligand>
</feature>
<keyword evidence="7" id="KW-1185">Reference proteome</keyword>
<protein>
    <recommendedName>
        <fullName evidence="1">protein acetyllysine N-acetyltransferase</fullName>
        <ecNumber evidence="1">2.3.1.286</ecNumber>
    </recommendedName>
</protein>
<evidence type="ECO:0000313" key="6">
    <source>
        <dbReference type="EMBL" id="PWE00684.1"/>
    </source>
</evidence>
<keyword evidence="4" id="KW-0862">Zinc</keyword>
<dbReference type="Proteomes" id="UP000244956">
    <property type="component" value="Unassembled WGS sequence"/>
</dbReference>
<dbReference type="SUPFAM" id="SSF52467">
    <property type="entry name" value="DHS-like NAD/FAD-binding domain"/>
    <property type="match status" value="1"/>
</dbReference>
<feature type="binding site" evidence="4">
    <location>
        <position position="149"/>
    </location>
    <ligand>
        <name>Zn(2+)</name>
        <dbReference type="ChEBI" id="CHEBI:29105"/>
    </ligand>
</feature>
<keyword evidence="4" id="KW-0479">Metal-binding</keyword>
<evidence type="ECO:0000259" key="5">
    <source>
        <dbReference type="PROSITE" id="PS50305"/>
    </source>
</evidence>